<dbReference type="Pfam" id="PF07690">
    <property type="entry name" value="MFS_1"/>
    <property type="match status" value="1"/>
</dbReference>
<dbReference type="InterPro" id="IPR011701">
    <property type="entry name" value="MFS"/>
</dbReference>
<organism evidence="5 6">
    <name type="scientific">Desulfopila aestuarii DSM 18488</name>
    <dbReference type="NCBI Taxonomy" id="1121416"/>
    <lineage>
        <taxon>Bacteria</taxon>
        <taxon>Pseudomonadati</taxon>
        <taxon>Thermodesulfobacteriota</taxon>
        <taxon>Desulfobulbia</taxon>
        <taxon>Desulfobulbales</taxon>
        <taxon>Desulfocapsaceae</taxon>
        <taxon>Desulfopila</taxon>
    </lineage>
</organism>
<evidence type="ECO:0000256" key="4">
    <source>
        <dbReference type="SAM" id="Phobius"/>
    </source>
</evidence>
<dbReference type="Proteomes" id="UP000184603">
    <property type="component" value="Unassembled WGS sequence"/>
</dbReference>
<evidence type="ECO:0000256" key="2">
    <source>
        <dbReference type="ARBA" id="ARBA00022989"/>
    </source>
</evidence>
<accession>A0A1M7XXT5</accession>
<evidence type="ECO:0000313" key="5">
    <source>
        <dbReference type="EMBL" id="SHO43755.1"/>
    </source>
</evidence>
<feature type="transmembrane region" description="Helical" evidence="4">
    <location>
        <begin position="51"/>
        <end position="71"/>
    </location>
</feature>
<feature type="transmembrane region" description="Helical" evidence="4">
    <location>
        <begin position="181"/>
        <end position="202"/>
    </location>
</feature>
<keyword evidence="6" id="KW-1185">Reference proteome</keyword>
<dbReference type="PANTHER" id="PTHR23526">
    <property type="entry name" value="INTEGRAL MEMBRANE TRANSPORT PROTEIN-RELATED"/>
    <property type="match status" value="1"/>
</dbReference>
<dbReference type="InterPro" id="IPR036259">
    <property type="entry name" value="MFS_trans_sf"/>
</dbReference>
<feature type="transmembrane region" description="Helical" evidence="4">
    <location>
        <begin position="391"/>
        <end position="410"/>
    </location>
</feature>
<feature type="transmembrane region" description="Helical" evidence="4">
    <location>
        <begin position="261"/>
        <end position="288"/>
    </location>
</feature>
<evidence type="ECO:0000256" key="1">
    <source>
        <dbReference type="ARBA" id="ARBA00022692"/>
    </source>
</evidence>
<dbReference type="AlphaFoldDB" id="A0A1M7XXT5"/>
<evidence type="ECO:0000313" key="6">
    <source>
        <dbReference type="Proteomes" id="UP000184603"/>
    </source>
</evidence>
<keyword evidence="2 4" id="KW-1133">Transmembrane helix</keyword>
<feature type="transmembrane region" description="Helical" evidence="4">
    <location>
        <begin position="147"/>
        <end position="169"/>
    </location>
</feature>
<feature type="transmembrane region" description="Helical" evidence="4">
    <location>
        <begin position="356"/>
        <end position="379"/>
    </location>
</feature>
<dbReference type="GO" id="GO:0022857">
    <property type="term" value="F:transmembrane transporter activity"/>
    <property type="evidence" value="ECO:0007669"/>
    <property type="project" value="InterPro"/>
</dbReference>
<feature type="transmembrane region" description="Helical" evidence="4">
    <location>
        <begin position="234"/>
        <end position="255"/>
    </location>
</feature>
<sequence length="423" mass="46870">MATKTDDYFIRNVAGVAFVELFWGLGFPIVLESTFLQLFLKSLGASSTLVGFVPSLFIFCISTFPLFSTYLSRNYPLKRSLVGALHGFSGLAILALGLLLPCISEVDDVLILFFSAYTVFSILMGLTIPIWFNYLTRIFSESKTVPGLGYMMLAQNLGKIISSFFILKIVDTYAFSLKSSAWVFIATGLLFILGSLCFLITVEITDSAPSAPDKTSFFRHTRQTFHEILTNRRFLIYLAADLDFYVIITVLSFYANYATTYFAVPTAVAAGAFVAFIYAGSITVNILLGTMNLLGIKQKLFLSKGITLLLLILLTLIPSYFTFFIISFLLGIGRAIRNMVYPPSVRIFANKSDNTAYFALAPILTLPIGSGFPLLFGTVLDSLSFMGADAYRLLFGFSALFILATCYFAFKTDYERVPDTDNI</sequence>
<proteinExistence type="predicted"/>
<feature type="transmembrane region" description="Helical" evidence="4">
    <location>
        <begin position="12"/>
        <end position="31"/>
    </location>
</feature>
<protein>
    <submittedName>
        <fullName evidence="5">Major Facilitator Superfamily protein</fullName>
    </submittedName>
</protein>
<feature type="transmembrane region" description="Helical" evidence="4">
    <location>
        <begin position="83"/>
        <end position="103"/>
    </location>
</feature>
<dbReference type="EMBL" id="FRFE01000002">
    <property type="protein sequence ID" value="SHO43755.1"/>
    <property type="molecule type" value="Genomic_DNA"/>
</dbReference>
<dbReference type="STRING" id="1121416.SAMN02745220_00500"/>
<dbReference type="InterPro" id="IPR052528">
    <property type="entry name" value="Sugar_transport-like"/>
</dbReference>
<reference evidence="5 6" key="1">
    <citation type="submission" date="2016-12" db="EMBL/GenBank/DDBJ databases">
        <authorList>
            <person name="Song W.-J."/>
            <person name="Kurnit D.M."/>
        </authorList>
    </citation>
    <scope>NUCLEOTIDE SEQUENCE [LARGE SCALE GENOMIC DNA]</scope>
    <source>
        <strain evidence="5 6">DSM 18488</strain>
    </source>
</reference>
<dbReference type="Gene3D" id="1.20.1250.20">
    <property type="entry name" value="MFS general substrate transporter like domains"/>
    <property type="match status" value="1"/>
</dbReference>
<evidence type="ECO:0000256" key="3">
    <source>
        <dbReference type="ARBA" id="ARBA00023136"/>
    </source>
</evidence>
<name>A0A1M7XXT5_9BACT</name>
<keyword evidence="1 4" id="KW-0812">Transmembrane</keyword>
<dbReference type="SUPFAM" id="SSF103473">
    <property type="entry name" value="MFS general substrate transporter"/>
    <property type="match status" value="1"/>
</dbReference>
<dbReference type="OrthoDB" id="5429185at2"/>
<gene>
    <name evidence="5" type="ORF">SAMN02745220_00500</name>
</gene>
<feature type="transmembrane region" description="Helical" evidence="4">
    <location>
        <begin position="109"/>
        <end position="135"/>
    </location>
</feature>
<feature type="transmembrane region" description="Helical" evidence="4">
    <location>
        <begin position="308"/>
        <end position="336"/>
    </location>
</feature>
<dbReference type="PANTHER" id="PTHR23526:SF1">
    <property type="entry name" value="MAJOR FACILITATOR SUPERFAMILY MFS_1"/>
    <property type="match status" value="1"/>
</dbReference>
<dbReference type="RefSeq" id="WP_073611869.1">
    <property type="nucleotide sequence ID" value="NZ_FRFE01000002.1"/>
</dbReference>
<keyword evidence="3 4" id="KW-0472">Membrane</keyword>